<feature type="region of interest" description="Disordered" evidence="1">
    <location>
        <begin position="88"/>
        <end position="125"/>
    </location>
</feature>
<feature type="compositionally biased region" description="Basic and acidic residues" evidence="1">
    <location>
        <begin position="116"/>
        <end position="125"/>
    </location>
</feature>
<dbReference type="AlphaFoldDB" id="A0A8S9LYT5"/>
<evidence type="ECO:0000256" key="1">
    <source>
        <dbReference type="SAM" id="MobiDB-lite"/>
    </source>
</evidence>
<feature type="compositionally biased region" description="Basic and acidic residues" evidence="1">
    <location>
        <begin position="88"/>
        <end position="98"/>
    </location>
</feature>
<sequence length="125" mass="14392">MKNNSETLTAAFCNRFTASQNKPLPRSFTPVPMTGMRFRLGHSRSQTVYANLSPSSHQSGKVFRSCRYREPTREEHLLVDRILLDPFRRADSGEERSHGAPTETPENRVSLNPLETRFEIREKTK</sequence>
<comment type="caution">
    <text evidence="2">The sequence shown here is derived from an EMBL/GenBank/DDBJ whole genome shotgun (WGS) entry which is preliminary data.</text>
</comment>
<accession>A0A8S9LYT5</accession>
<reference evidence="2" key="1">
    <citation type="submission" date="2019-12" db="EMBL/GenBank/DDBJ databases">
        <title>Genome sequencing and annotation of Brassica cretica.</title>
        <authorList>
            <person name="Studholme D.J."/>
            <person name="Sarris P.F."/>
        </authorList>
    </citation>
    <scope>NUCLEOTIDE SEQUENCE</scope>
    <source>
        <strain evidence="2">PFS-102/07</strain>
        <tissue evidence="2">Leaf</tissue>
    </source>
</reference>
<proteinExistence type="predicted"/>
<gene>
    <name evidence="2" type="ORF">F2Q70_00011243</name>
</gene>
<dbReference type="EMBL" id="QGKY02000089">
    <property type="protein sequence ID" value="KAF2610406.1"/>
    <property type="molecule type" value="Genomic_DNA"/>
</dbReference>
<evidence type="ECO:0000313" key="2">
    <source>
        <dbReference type="EMBL" id="KAF2610406.1"/>
    </source>
</evidence>
<protein>
    <submittedName>
        <fullName evidence="2">Uncharacterized protein</fullName>
    </submittedName>
</protein>
<name>A0A8S9LYT5_BRACR</name>
<organism evidence="2">
    <name type="scientific">Brassica cretica</name>
    <name type="common">Mustard</name>
    <dbReference type="NCBI Taxonomy" id="69181"/>
    <lineage>
        <taxon>Eukaryota</taxon>
        <taxon>Viridiplantae</taxon>
        <taxon>Streptophyta</taxon>
        <taxon>Embryophyta</taxon>
        <taxon>Tracheophyta</taxon>
        <taxon>Spermatophyta</taxon>
        <taxon>Magnoliopsida</taxon>
        <taxon>eudicotyledons</taxon>
        <taxon>Gunneridae</taxon>
        <taxon>Pentapetalae</taxon>
        <taxon>rosids</taxon>
        <taxon>malvids</taxon>
        <taxon>Brassicales</taxon>
        <taxon>Brassicaceae</taxon>
        <taxon>Brassiceae</taxon>
        <taxon>Brassica</taxon>
    </lineage>
</organism>